<keyword evidence="4 7" id="KW-0812">Transmembrane</keyword>
<dbReference type="RefSeq" id="WP_062662300.1">
    <property type="nucleotide sequence ID" value="NZ_FIZX01000001.1"/>
</dbReference>
<feature type="transmembrane region" description="Helical" evidence="7">
    <location>
        <begin position="6"/>
        <end position="28"/>
    </location>
</feature>
<dbReference type="AlphaFoldDB" id="A0A128EYD0"/>
<dbReference type="Proteomes" id="UP000071641">
    <property type="component" value="Unassembled WGS sequence"/>
</dbReference>
<dbReference type="Pfam" id="PF01810">
    <property type="entry name" value="LysE"/>
    <property type="match status" value="1"/>
</dbReference>
<feature type="transmembrane region" description="Helical" evidence="7">
    <location>
        <begin position="40"/>
        <end position="65"/>
    </location>
</feature>
<dbReference type="EMBL" id="FIZX01000001">
    <property type="protein sequence ID" value="CZF79582.1"/>
    <property type="molecule type" value="Genomic_DNA"/>
</dbReference>
<evidence type="ECO:0000313" key="9">
    <source>
        <dbReference type="Proteomes" id="UP000071641"/>
    </source>
</evidence>
<dbReference type="PANTHER" id="PTHR30086">
    <property type="entry name" value="ARGININE EXPORTER PROTEIN ARGO"/>
    <property type="match status" value="1"/>
</dbReference>
<dbReference type="STRING" id="1796497.GCE9029_01545"/>
<proteinExistence type="inferred from homology"/>
<dbReference type="PIRSF" id="PIRSF006324">
    <property type="entry name" value="LeuE"/>
    <property type="match status" value="1"/>
</dbReference>
<feature type="transmembrane region" description="Helical" evidence="7">
    <location>
        <begin position="112"/>
        <end position="139"/>
    </location>
</feature>
<organism evidence="8 9">
    <name type="scientific">Grimontia celer</name>
    <dbReference type="NCBI Taxonomy" id="1796497"/>
    <lineage>
        <taxon>Bacteria</taxon>
        <taxon>Pseudomonadati</taxon>
        <taxon>Pseudomonadota</taxon>
        <taxon>Gammaproteobacteria</taxon>
        <taxon>Vibrionales</taxon>
        <taxon>Vibrionaceae</taxon>
        <taxon>Grimontia</taxon>
    </lineage>
</organism>
<name>A0A128EYD0_9GAMM</name>
<comment type="subcellular location">
    <subcellularLocation>
        <location evidence="1">Cell membrane</location>
        <topology evidence="1">Multi-pass membrane protein</topology>
    </subcellularLocation>
</comment>
<evidence type="ECO:0000256" key="4">
    <source>
        <dbReference type="ARBA" id="ARBA00022692"/>
    </source>
</evidence>
<accession>A0A128EYD0</accession>
<evidence type="ECO:0000256" key="7">
    <source>
        <dbReference type="SAM" id="Phobius"/>
    </source>
</evidence>
<keyword evidence="9" id="KW-1185">Reference proteome</keyword>
<sequence length="208" mass="22359">MAIETWLAFLSIAFIAALSPGPAILLVLTHSFRSGWKRSIFTIAGNVTGLFIMSSASVLGLSALVLNSATAFMVIKAIGAVYLFYIGFKIWRNGMTISLDPSAQEQLAKKGNYYLQGVMVALTNPKAIVFATALFPQFITIEQPLAPQFAILVVTIMSCSAICLLGYSYWGGKLLTRSGKFAASRWLPRAFGSTFMGAGIALALTAQR</sequence>
<evidence type="ECO:0000256" key="2">
    <source>
        <dbReference type="ARBA" id="ARBA00007928"/>
    </source>
</evidence>
<evidence type="ECO:0000256" key="6">
    <source>
        <dbReference type="ARBA" id="ARBA00023136"/>
    </source>
</evidence>
<keyword evidence="5 7" id="KW-1133">Transmembrane helix</keyword>
<evidence type="ECO:0000313" key="8">
    <source>
        <dbReference type="EMBL" id="CZF79582.1"/>
    </source>
</evidence>
<dbReference type="GO" id="GO:0042970">
    <property type="term" value="F:homoserine transmembrane transporter activity"/>
    <property type="evidence" value="ECO:0007669"/>
    <property type="project" value="TreeGrafter"/>
</dbReference>
<evidence type="ECO:0000256" key="5">
    <source>
        <dbReference type="ARBA" id="ARBA00022989"/>
    </source>
</evidence>
<comment type="similarity">
    <text evidence="2">Belongs to the Rht family.</text>
</comment>
<feature type="transmembrane region" description="Helical" evidence="7">
    <location>
        <begin position="71"/>
        <end position="91"/>
    </location>
</feature>
<keyword evidence="3" id="KW-1003">Cell membrane</keyword>
<reference evidence="9" key="1">
    <citation type="submission" date="2016-02" db="EMBL/GenBank/DDBJ databases">
        <authorList>
            <person name="Rodrigo-Torres Lidia"/>
            <person name="Arahal R.David."/>
        </authorList>
    </citation>
    <scope>NUCLEOTIDE SEQUENCE [LARGE SCALE GENOMIC DNA]</scope>
    <source>
        <strain evidence="9">CECT 9029</strain>
    </source>
</reference>
<dbReference type="GO" id="GO:0005886">
    <property type="term" value="C:plasma membrane"/>
    <property type="evidence" value="ECO:0007669"/>
    <property type="project" value="UniProtKB-SubCell"/>
</dbReference>
<keyword evidence="6 7" id="KW-0472">Membrane</keyword>
<dbReference type="InterPro" id="IPR001123">
    <property type="entry name" value="LeuE-type"/>
</dbReference>
<dbReference type="PANTHER" id="PTHR30086:SF14">
    <property type="entry name" value="HOMOSERINE_HOMOSERINE LACTONE EFFLUX PROTEIN"/>
    <property type="match status" value="1"/>
</dbReference>
<dbReference type="OrthoDB" id="9804822at2"/>
<evidence type="ECO:0000256" key="1">
    <source>
        <dbReference type="ARBA" id="ARBA00004651"/>
    </source>
</evidence>
<feature type="transmembrane region" description="Helical" evidence="7">
    <location>
        <begin position="145"/>
        <end position="165"/>
    </location>
</feature>
<protein>
    <submittedName>
        <fullName evidence="8">Homoserine/homoserine lactone efflux protein</fullName>
    </submittedName>
</protein>
<gene>
    <name evidence="8" type="primary">rhtB_3</name>
    <name evidence="8" type="ORF">GCE9029_01545</name>
</gene>
<evidence type="ECO:0000256" key="3">
    <source>
        <dbReference type="ARBA" id="ARBA00022475"/>
    </source>
</evidence>